<accession>A0A1I7I9T5</accession>
<proteinExistence type="predicted"/>
<dbReference type="RefSeq" id="WP_090472099.1">
    <property type="nucleotide sequence ID" value="NZ_FOWF01000037.1"/>
</dbReference>
<evidence type="ECO:0000313" key="2">
    <source>
        <dbReference type="Proteomes" id="UP000198817"/>
    </source>
</evidence>
<gene>
    <name evidence="1" type="ORF">SAMN05216508_1364</name>
</gene>
<protein>
    <submittedName>
        <fullName evidence="1">Uncharacterized protein</fullName>
    </submittedName>
</protein>
<organism evidence="1 2">
    <name type="scientific">Eubacterium pyruvativorans</name>
    <dbReference type="NCBI Taxonomy" id="155865"/>
    <lineage>
        <taxon>Bacteria</taxon>
        <taxon>Bacillati</taxon>
        <taxon>Bacillota</taxon>
        <taxon>Clostridia</taxon>
        <taxon>Eubacteriales</taxon>
        <taxon>Eubacteriaceae</taxon>
        <taxon>Eubacterium</taxon>
    </lineage>
</organism>
<sequence length="267" mass="30563">MSAGIFTEIKLKGASVELFEQIKAVKSYESSKKKQYEESHDCPYIESVVVKNSMGEVLTDFSDDSIRDFVEKNPDEILIEAQGPYGIFDGLGETGIFETIADASPEAHFEGRSSGFVTGAEVELIGELKSMDKPIPGWPENCLVLDEYYITDDALPELFADKVKEVIPYSDFCTLFKVDEDEFDEYEYNYFIEEAFGEEGFPDMEYEDFMDCCEASGIDEDEYEKAVERLSNMGIIDYDTFKEDFDYTNFLERSFYNPITKERKGLE</sequence>
<dbReference type="STRING" id="155865.SAMN05216515_1376"/>
<keyword evidence="2" id="KW-1185">Reference proteome</keyword>
<reference evidence="1 2" key="1">
    <citation type="submission" date="2016-10" db="EMBL/GenBank/DDBJ databases">
        <authorList>
            <person name="de Groot N.N."/>
        </authorList>
    </citation>
    <scope>NUCLEOTIDE SEQUENCE [LARGE SCALE GENOMIC DNA]</scope>
    <source>
        <strain evidence="1 2">KHGC13</strain>
    </source>
</reference>
<dbReference type="AlphaFoldDB" id="A0A1I7I9T5"/>
<dbReference type="EMBL" id="FPBT01000036">
    <property type="protein sequence ID" value="SFU69614.1"/>
    <property type="molecule type" value="Genomic_DNA"/>
</dbReference>
<dbReference type="Proteomes" id="UP000198817">
    <property type="component" value="Unassembled WGS sequence"/>
</dbReference>
<evidence type="ECO:0000313" key="1">
    <source>
        <dbReference type="EMBL" id="SFU69614.1"/>
    </source>
</evidence>
<name>A0A1I7I9T5_9FIRM</name>